<feature type="region of interest" description="Disordered" evidence="8">
    <location>
        <begin position="1"/>
        <end position="46"/>
    </location>
</feature>
<comment type="similarity">
    <text evidence="2">Belongs to the EAF family.</text>
</comment>
<evidence type="ECO:0000256" key="8">
    <source>
        <dbReference type="SAM" id="MobiDB-lite"/>
    </source>
</evidence>
<evidence type="ECO:0000256" key="2">
    <source>
        <dbReference type="ARBA" id="ARBA00007798"/>
    </source>
</evidence>
<accession>A0AAD2GV11</accession>
<evidence type="ECO:0000259" key="9">
    <source>
        <dbReference type="Pfam" id="PF09816"/>
    </source>
</evidence>
<feature type="compositionally biased region" description="Pro residues" evidence="8">
    <location>
        <begin position="289"/>
        <end position="298"/>
    </location>
</feature>
<evidence type="ECO:0000313" key="11">
    <source>
        <dbReference type="Proteomes" id="UP001295794"/>
    </source>
</evidence>
<dbReference type="InterPro" id="IPR019194">
    <property type="entry name" value="Tscrpt_elong_fac_Eaf_N"/>
</dbReference>
<proteinExistence type="inferred from homology"/>
<feature type="compositionally biased region" description="Pro residues" evidence="8">
    <location>
        <begin position="261"/>
        <end position="272"/>
    </location>
</feature>
<evidence type="ECO:0000256" key="6">
    <source>
        <dbReference type="ARBA" id="ARBA00023163"/>
    </source>
</evidence>
<evidence type="ECO:0000256" key="1">
    <source>
        <dbReference type="ARBA" id="ARBA00004123"/>
    </source>
</evidence>
<name>A0AAD2GV11_9AGAR</name>
<evidence type="ECO:0000313" key="10">
    <source>
        <dbReference type="EMBL" id="CAK5262637.1"/>
    </source>
</evidence>
<keyword evidence="4" id="KW-0805">Transcription regulation</keyword>
<feature type="compositionally biased region" description="Acidic residues" evidence="8">
    <location>
        <begin position="174"/>
        <end position="183"/>
    </location>
</feature>
<gene>
    <name evidence="10" type="ORF">MYCIT1_LOCUS1517</name>
</gene>
<sequence length="393" mass="42664">MSRASNPWTPKGPQEVQIGSSLNRALKVRMGETPPAKRSGPPQQDFYSVRYNFKPVSLDTSQPGTVTIVDDGRGGDAMVHWEQPSRNAAESIKFEGRQTASKDFECLLIYDEETGSYKLEKLESTMFLTRTSGGANPSGPSTKPPVERSLGDIDAEGESDEELPQYLPPPPQREEEEEDDDVMEAVPVLPPPPPAVKPSKPTPAPKPEQPQRAVNTATARPMKPLPTTKKVTKKAPPPPPPTALPINDYEEELHFGRPAKPARPSPPPPPTPVALSLPGSSSGWIAPPAAKPDPPRPASPAVVIDSDEEEEWDEVETAPIVDAAGDDLMDELEMELAAEMEEEMEEEPEDFLAGEISQAPDSEPPTRPISMKELAAGYHDDTDDYSSSDSDED</sequence>
<dbReference type="InterPro" id="IPR027093">
    <property type="entry name" value="EAF_fam"/>
</dbReference>
<feature type="domain" description="Transcription elongation factor Eaf N-terminal" evidence="9">
    <location>
        <begin position="15"/>
        <end position="131"/>
    </location>
</feature>
<dbReference type="Pfam" id="PF09816">
    <property type="entry name" value="EAF"/>
    <property type="match status" value="1"/>
</dbReference>
<dbReference type="EMBL" id="CAVNYO010000022">
    <property type="protein sequence ID" value="CAK5262637.1"/>
    <property type="molecule type" value="Genomic_DNA"/>
</dbReference>
<comment type="caution">
    <text evidence="10">The sequence shown here is derived from an EMBL/GenBank/DDBJ whole genome shotgun (WGS) entry which is preliminary data.</text>
</comment>
<dbReference type="GO" id="GO:0032783">
    <property type="term" value="C:super elongation complex"/>
    <property type="evidence" value="ECO:0007669"/>
    <property type="project" value="InterPro"/>
</dbReference>
<organism evidence="10 11">
    <name type="scientific">Mycena citricolor</name>
    <dbReference type="NCBI Taxonomy" id="2018698"/>
    <lineage>
        <taxon>Eukaryota</taxon>
        <taxon>Fungi</taxon>
        <taxon>Dikarya</taxon>
        <taxon>Basidiomycota</taxon>
        <taxon>Agaricomycotina</taxon>
        <taxon>Agaricomycetes</taxon>
        <taxon>Agaricomycetidae</taxon>
        <taxon>Agaricales</taxon>
        <taxon>Marasmiineae</taxon>
        <taxon>Mycenaceae</taxon>
        <taxon>Mycena</taxon>
    </lineage>
</organism>
<feature type="region of interest" description="Disordered" evidence="8">
    <location>
        <begin position="60"/>
        <end position="79"/>
    </location>
</feature>
<evidence type="ECO:0000256" key="4">
    <source>
        <dbReference type="ARBA" id="ARBA00023015"/>
    </source>
</evidence>
<dbReference type="Proteomes" id="UP001295794">
    <property type="component" value="Unassembled WGS sequence"/>
</dbReference>
<dbReference type="GO" id="GO:0006368">
    <property type="term" value="P:transcription elongation by RNA polymerase II"/>
    <property type="evidence" value="ECO:0007669"/>
    <property type="project" value="InterPro"/>
</dbReference>
<dbReference type="PANTHER" id="PTHR15970:SF2">
    <property type="entry name" value="ELL-ASSOCIATED FACTOR EAF"/>
    <property type="match status" value="1"/>
</dbReference>
<feature type="compositionally biased region" description="Acidic residues" evidence="8">
    <location>
        <begin position="153"/>
        <end position="163"/>
    </location>
</feature>
<feature type="compositionally biased region" description="Acidic residues" evidence="8">
    <location>
        <begin position="324"/>
        <end position="352"/>
    </location>
</feature>
<dbReference type="PANTHER" id="PTHR15970">
    <property type="entry name" value="ELL-ASSOCIATED FACTOR EAF"/>
    <property type="match status" value="1"/>
</dbReference>
<keyword evidence="11" id="KW-1185">Reference proteome</keyword>
<feature type="region of interest" description="Disordered" evidence="8">
    <location>
        <begin position="129"/>
        <end position="393"/>
    </location>
</feature>
<keyword evidence="7" id="KW-0539">Nucleus</keyword>
<reference evidence="10" key="1">
    <citation type="submission" date="2023-11" db="EMBL/GenBank/DDBJ databases">
        <authorList>
            <person name="De Vega J J."/>
            <person name="De Vega J J."/>
        </authorList>
    </citation>
    <scope>NUCLEOTIDE SEQUENCE</scope>
</reference>
<feature type="compositionally biased region" description="Pro residues" evidence="8">
    <location>
        <begin position="188"/>
        <end position="208"/>
    </location>
</feature>
<evidence type="ECO:0000256" key="3">
    <source>
        <dbReference type="ARBA" id="ARBA00022553"/>
    </source>
</evidence>
<dbReference type="GO" id="GO:0003711">
    <property type="term" value="F:transcription elongation factor activity"/>
    <property type="evidence" value="ECO:0007669"/>
    <property type="project" value="TreeGrafter"/>
</dbReference>
<feature type="compositionally biased region" description="Acidic residues" evidence="8">
    <location>
        <begin position="305"/>
        <end position="316"/>
    </location>
</feature>
<comment type="subcellular location">
    <subcellularLocation>
        <location evidence="1">Nucleus</location>
    </subcellularLocation>
</comment>
<dbReference type="AlphaFoldDB" id="A0AAD2GV11"/>
<evidence type="ECO:0000256" key="7">
    <source>
        <dbReference type="ARBA" id="ARBA00023242"/>
    </source>
</evidence>
<keyword evidence="6" id="KW-0804">Transcription</keyword>
<feature type="compositionally biased region" description="Polar residues" evidence="8">
    <location>
        <begin position="129"/>
        <end position="141"/>
    </location>
</feature>
<feature type="compositionally biased region" description="Acidic residues" evidence="8">
    <location>
        <begin position="381"/>
        <end position="393"/>
    </location>
</feature>
<protein>
    <recommendedName>
        <fullName evidence="9">Transcription elongation factor Eaf N-terminal domain-containing protein</fullName>
    </recommendedName>
</protein>
<evidence type="ECO:0000256" key="5">
    <source>
        <dbReference type="ARBA" id="ARBA00023159"/>
    </source>
</evidence>
<keyword evidence="3" id="KW-0597">Phosphoprotein</keyword>
<keyword evidence="5" id="KW-0010">Activator</keyword>